<dbReference type="AlphaFoldDB" id="A0AAX4HSH3"/>
<dbReference type="KEGG" id="psti:SOO65_05215"/>
<keyword evidence="2" id="KW-1185">Reference proteome</keyword>
<dbReference type="EMBL" id="CP139487">
    <property type="protein sequence ID" value="WPU66140.1"/>
    <property type="molecule type" value="Genomic_DNA"/>
</dbReference>
<gene>
    <name evidence="1" type="ORF">SOO65_05215</name>
</gene>
<dbReference type="InterPro" id="IPR007922">
    <property type="entry name" value="DciA-like"/>
</dbReference>
<dbReference type="Pfam" id="PF05258">
    <property type="entry name" value="DciA"/>
    <property type="match status" value="1"/>
</dbReference>
<protein>
    <submittedName>
        <fullName evidence="1">DUF721 domain-containing protein</fullName>
    </submittedName>
</protein>
<accession>A0AAX4HSH3</accession>
<proteinExistence type="predicted"/>
<dbReference type="RefSeq" id="WP_321398023.1">
    <property type="nucleotide sequence ID" value="NZ_CP139487.1"/>
</dbReference>
<name>A0AAX4HSH3_9BACT</name>
<sequence length="167" mass="19755">MFKKIDFKGLNYKDLERFDSHDLKRDNMHSFYQTFDFLELVKKWPEIIGPAFAKVTSPLKIKGDSLIIVTTHASYSHNISYLSEELKQKIFVLFPALKPVIKKLNFQTQENFFQQKQAEEAKKPAVPKLHPQDPRYKVLKLEADRLFGDIEEKELRELMMSIFMQSR</sequence>
<reference evidence="1 2" key="1">
    <citation type="submission" date="2023-11" db="EMBL/GenBank/DDBJ databases">
        <title>Peredibacter starrii A3.12.</title>
        <authorList>
            <person name="Mitchell R.J."/>
        </authorList>
    </citation>
    <scope>NUCLEOTIDE SEQUENCE [LARGE SCALE GENOMIC DNA]</scope>
    <source>
        <strain evidence="1 2">A3.12</strain>
    </source>
</reference>
<dbReference type="Proteomes" id="UP001324634">
    <property type="component" value="Chromosome"/>
</dbReference>
<evidence type="ECO:0000313" key="2">
    <source>
        <dbReference type="Proteomes" id="UP001324634"/>
    </source>
</evidence>
<organism evidence="1 2">
    <name type="scientific">Peredibacter starrii</name>
    <dbReference type="NCBI Taxonomy" id="28202"/>
    <lineage>
        <taxon>Bacteria</taxon>
        <taxon>Pseudomonadati</taxon>
        <taxon>Bdellovibrionota</taxon>
        <taxon>Bacteriovoracia</taxon>
        <taxon>Bacteriovoracales</taxon>
        <taxon>Bacteriovoracaceae</taxon>
        <taxon>Peredibacter</taxon>
    </lineage>
</organism>
<evidence type="ECO:0000313" key="1">
    <source>
        <dbReference type="EMBL" id="WPU66140.1"/>
    </source>
</evidence>